<feature type="domain" description="Maelstrom" evidence="9">
    <location>
        <begin position="98"/>
        <end position="298"/>
    </location>
</feature>
<evidence type="ECO:0000256" key="4">
    <source>
        <dbReference type="ARBA" id="ARBA00022490"/>
    </source>
</evidence>
<dbReference type="PANTHER" id="PTHR21358">
    <property type="entry name" value="PROTEIN MAELSTROM HOMOLOG"/>
    <property type="match status" value="1"/>
</dbReference>
<dbReference type="GO" id="GO:0005634">
    <property type="term" value="C:nucleus"/>
    <property type="evidence" value="ECO:0007669"/>
    <property type="project" value="UniProtKB-SubCell"/>
</dbReference>
<protein>
    <submittedName>
        <fullName evidence="10">Protein maelstrom-like protein</fullName>
    </submittedName>
</protein>
<dbReference type="InterPro" id="IPR039259">
    <property type="entry name" value="Protein_maelstrom"/>
</dbReference>
<evidence type="ECO:0000256" key="2">
    <source>
        <dbReference type="ARBA" id="ARBA00004496"/>
    </source>
</evidence>
<dbReference type="EMBL" id="NCKU01007116">
    <property type="protein sequence ID" value="RWS02879.1"/>
    <property type="molecule type" value="Genomic_DNA"/>
</dbReference>
<evidence type="ECO:0000256" key="3">
    <source>
        <dbReference type="ARBA" id="ARBA00007057"/>
    </source>
</evidence>
<dbReference type="GO" id="GO:0034587">
    <property type="term" value="P:piRNA processing"/>
    <property type="evidence" value="ECO:0007669"/>
    <property type="project" value="TreeGrafter"/>
</dbReference>
<evidence type="ECO:0000256" key="1">
    <source>
        <dbReference type="ARBA" id="ARBA00004123"/>
    </source>
</evidence>
<evidence type="ECO:0000256" key="8">
    <source>
        <dbReference type="ARBA" id="ARBA00023242"/>
    </source>
</evidence>
<comment type="subcellular location">
    <subcellularLocation>
        <location evidence="2">Cytoplasm</location>
    </subcellularLocation>
    <subcellularLocation>
        <location evidence="1">Nucleus</location>
    </subcellularLocation>
</comment>
<evidence type="ECO:0000259" key="9">
    <source>
        <dbReference type="Pfam" id="PF13017"/>
    </source>
</evidence>
<gene>
    <name evidence="10" type="ORF">B4U79_13670</name>
</gene>
<evidence type="ECO:0000313" key="11">
    <source>
        <dbReference type="Proteomes" id="UP000285301"/>
    </source>
</evidence>
<organism evidence="10 11">
    <name type="scientific">Dinothrombium tinctorium</name>
    <dbReference type="NCBI Taxonomy" id="1965070"/>
    <lineage>
        <taxon>Eukaryota</taxon>
        <taxon>Metazoa</taxon>
        <taxon>Ecdysozoa</taxon>
        <taxon>Arthropoda</taxon>
        <taxon>Chelicerata</taxon>
        <taxon>Arachnida</taxon>
        <taxon>Acari</taxon>
        <taxon>Acariformes</taxon>
        <taxon>Trombidiformes</taxon>
        <taxon>Prostigmata</taxon>
        <taxon>Anystina</taxon>
        <taxon>Parasitengona</taxon>
        <taxon>Trombidioidea</taxon>
        <taxon>Trombidiidae</taxon>
        <taxon>Dinothrombium</taxon>
    </lineage>
</organism>
<accession>A0A3S3PK25</accession>
<dbReference type="OrthoDB" id="24555at2759"/>
<dbReference type="AlphaFoldDB" id="A0A3S3PK25"/>
<evidence type="ECO:0000313" key="10">
    <source>
        <dbReference type="EMBL" id="RWS02879.1"/>
    </source>
</evidence>
<comment type="similarity">
    <text evidence="3">Belongs to the maelstrom family.</text>
</comment>
<comment type="caution">
    <text evidence="10">The sequence shown here is derived from an EMBL/GenBank/DDBJ whole genome shotgun (WGS) entry which is preliminary data.</text>
</comment>
<dbReference type="GO" id="GO:0007283">
    <property type="term" value="P:spermatogenesis"/>
    <property type="evidence" value="ECO:0007669"/>
    <property type="project" value="TreeGrafter"/>
</dbReference>
<evidence type="ECO:0000256" key="7">
    <source>
        <dbReference type="ARBA" id="ARBA00023158"/>
    </source>
</evidence>
<dbReference type="GO" id="GO:0007140">
    <property type="term" value="P:male meiotic nuclear division"/>
    <property type="evidence" value="ECO:0007669"/>
    <property type="project" value="TreeGrafter"/>
</dbReference>
<sequence>MGKKGKKTKGTKLAIEELNFRSKFEERSLFDCNSIDYTKEELVYSRNGYTGFSFLNAEIIAEIGLQPPREQILEWLRTRRFYFLDFNIMCKSKVKNHFIYLPLEIGLIKYSIEKQVIDEFHAFIDCGPIPNGCASEALQLCEKHGIPVDNRREMQKVCPQPATRVVENLLTFFSKDSKSITNDKKFVCFTFGDKITSTYGGYEWLDIEMNIASEKELRLPEISSLSIYDLAYEIIRYIRGKEFADKPMIEHEFNTSIYDFETGINCKFHETIDNFNCALGNSRRMACVFSALMFQCFGTAPIMKPLNRIESEDNAIVKVVKFAELNNHFSIGEQKDDKNTVDTKEMKSVPSGFKSLNTVPPPPGFNSMVETKIDVNSFFHESLKI</sequence>
<dbReference type="GO" id="GO:0043186">
    <property type="term" value="C:P granule"/>
    <property type="evidence" value="ECO:0007669"/>
    <property type="project" value="TreeGrafter"/>
</dbReference>
<proteinExistence type="inferred from homology"/>
<reference evidence="10 11" key="1">
    <citation type="journal article" date="2018" name="Gigascience">
        <title>Genomes of trombidid mites reveal novel predicted allergens and laterally-transferred genes associated with secondary metabolism.</title>
        <authorList>
            <person name="Dong X."/>
            <person name="Chaisiri K."/>
            <person name="Xia D."/>
            <person name="Armstrong S.D."/>
            <person name="Fang Y."/>
            <person name="Donnelly M.J."/>
            <person name="Kadowaki T."/>
            <person name="McGarry J.W."/>
            <person name="Darby A.C."/>
            <person name="Makepeace B.L."/>
        </authorList>
    </citation>
    <scope>NUCLEOTIDE SEQUENCE [LARGE SCALE GENOMIC DNA]</scope>
    <source>
        <strain evidence="10">UoL-WK</strain>
    </source>
</reference>
<dbReference type="Proteomes" id="UP000285301">
    <property type="component" value="Unassembled WGS sequence"/>
</dbReference>
<keyword evidence="7" id="KW-0943">RNA-mediated gene silencing</keyword>
<dbReference type="GO" id="GO:0030154">
    <property type="term" value="P:cell differentiation"/>
    <property type="evidence" value="ECO:0007669"/>
    <property type="project" value="UniProtKB-KW"/>
</dbReference>
<keyword evidence="8" id="KW-0539">Nucleus</keyword>
<name>A0A3S3PK25_9ACAR</name>
<keyword evidence="5" id="KW-0221">Differentiation</keyword>
<keyword evidence="11" id="KW-1185">Reference proteome</keyword>
<evidence type="ECO:0000256" key="5">
    <source>
        <dbReference type="ARBA" id="ARBA00022782"/>
    </source>
</evidence>
<dbReference type="GO" id="GO:0060964">
    <property type="term" value="P:regulation of miRNA-mediated gene silencing"/>
    <property type="evidence" value="ECO:0007669"/>
    <property type="project" value="InterPro"/>
</dbReference>
<keyword evidence="4" id="KW-0963">Cytoplasm</keyword>
<dbReference type="Pfam" id="PF13017">
    <property type="entry name" value="Maelstrom"/>
    <property type="match status" value="1"/>
</dbReference>
<keyword evidence="6" id="KW-0238">DNA-binding</keyword>
<dbReference type="InterPro" id="IPR024970">
    <property type="entry name" value="Maelstrom"/>
</dbReference>
<dbReference type="PANTHER" id="PTHR21358:SF4">
    <property type="entry name" value="PROTEIN MAELSTROM HOMOLOG"/>
    <property type="match status" value="1"/>
</dbReference>
<dbReference type="GO" id="GO:0045892">
    <property type="term" value="P:negative regulation of DNA-templated transcription"/>
    <property type="evidence" value="ECO:0007669"/>
    <property type="project" value="TreeGrafter"/>
</dbReference>
<dbReference type="GO" id="GO:0043565">
    <property type="term" value="F:sequence-specific DNA binding"/>
    <property type="evidence" value="ECO:0007669"/>
    <property type="project" value="TreeGrafter"/>
</dbReference>
<evidence type="ECO:0000256" key="6">
    <source>
        <dbReference type="ARBA" id="ARBA00023125"/>
    </source>
</evidence>